<keyword evidence="6" id="KW-0560">Oxidoreductase</keyword>
<evidence type="ECO:0000256" key="8">
    <source>
        <dbReference type="ARBA" id="ARBA00023033"/>
    </source>
</evidence>
<dbReference type="InterPro" id="IPR050364">
    <property type="entry name" value="Cytochrome_P450_fung"/>
</dbReference>
<evidence type="ECO:0000256" key="7">
    <source>
        <dbReference type="ARBA" id="ARBA00023004"/>
    </source>
</evidence>
<dbReference type="Proteomes" id="UP000623467">
    <property type="component" value="Unassembled WGS sequence"/>
</dbReference>
<evidence type="ECO:0000256" key="1">
    <source>
        <dbReference type="ARBA" id="ARBA00001971"/>
    </source>
</evidence>
<sequence>MSDIVKVLALLGVSGVILRSMLHRRNSTRGLPYPPGPEPKPIIGNMLDIPQSLPWLTYSDWAKRYGDIMYITILGSHIIIINSVELATEILEKRSGNYSSRPDIPVMHMNGWMMNMGLKGYNDEWRRDRRILHQRFRRDAAPSLYPIELAKTQELLLNLLDTPNDFTTHFKTYPTSIMMYLLYGHQISAHDPLVEITYEALGMFSGSVVPGTLIVNVFPFLRHFPPWFPGLRALNKLCARSRLLLGKMQDIPFYSVKKHIEDNNAVPSWVSELLERTGDDSVPENNIKALGAITLAAAMETTLSALRAFIHMMVLHPHIQARGQAEIDAVVGNKRLPNFDDRESLPYIDALYRELMRFHGPAPLGVPHSSSEDDVYNGYFIPKGSTIMYNQWAMCRDERIYPNPEEFNPERFIASDGTLITENFPPTYGFGRRACAGRTMADNSVWIAMASILAVFRIAKAKDSSGSIIEVADEYIDGLVTAPVHFECAIVPRSEAARKLITETPPLKLHSNPMHYDEKVHGPINP</sequence>
<evidence type="ECO:0000256" key="2">
    <source>
        <dbReference type="ARBA" id="ARBA00005179"/>
    </source>
</evidence>
<protein>
    <submittedName>
        <fullName evidence="10">O-methylsterigmatocystin oxidoreductase</fullName>
    </submittedName>
</protein>
<dbReference type="CDD" id="cd11065">
    <property type="entry name" value="CYP64-like"/>
    <property type="match status" value="1"/>
</dbReference>
<dbReference type="Pfam" id="PF00067">
    <property type="entry name" value="p450"/>
    <property type="match status" value="1"/>
</dbReference>
<dbReference type="GO" id="GO:0004497">
    <property type="term" value="F:monooxygenase activity"/>
    <property type="evidence" value="ECO:0007669"/>
    <property type="project" value="UniProtKB-KW"/>
</dbReference>
<proteinExistence type="inferred from homology"/>
<evidence type="ECO:0000313" key="11">
    <source>
        <dbReference type="Proteomes" id="UP000623467"/>
    </source>
</evidence>
<dbReference type="PRINTS" id="PR00463">
    <property type="entry name" value="EP450I"/>
</dbReference>
<comment type="similarity">
    <text evidence="3">Belongs to the cytochrome P450 family.</text>
</comment>
<comment type="caution">
    <text evidence="10">The sequence shown here is derived from an EMBL/GenBank/DDBJ whole genome shotgun (WGS) entry which is preliminary data.</text>
</comment>
<keyword evidence="7 9" id="KW-0408">Iron</keyword>
<dbReference type="InterPro" id="IPR001128">
    <property type="entry name" value="Cyt_P450"/>
</dbReference>
<reference evidence="10" key="1">
    <citation type="submission" date="2020-05" db="EMBL/GenBank/DDBJ databases">
        <title>Mycena genomes resolve the evolution of fungal bioluminescence.</title>
        <authorList>
            <person name="Tsai I.J."/>
        </authorList>
    </citation>
    <scope>NUCLEOTIDE SEQUENCE</scope>
    <source>
        <strain evidence="10">160909Yilan</strain>
    </source>
</reference>
<comment type="pathway">
    <text evidence="2">Secondary metabolite biosynthesis.</text>
</comment>
<feature type="binding site" description="axial binding residue" evidence="9">
    <location>
        <position position="435"/>
    </location>
    <ligand>
        <name>heme</name>
        <dbReference type="ChEBI" id="CHEBI:30413"/>
    </ligand>
    <ligandPart>
        <name>Fe</name>
        <dbReference type="ChEBI" id="CHEBI:18248"/>
    </ligandPart>
</feature>
<dbReference type="InterPro" id="IPR036396">
    <property type="entry name" value="Cyt_P450_sf"/>
</dbReference>
<evidence type="ECO:0000256" key="4">
    <source>
        <dbReference type="ARBA" id="ARBA00022617"/>
    </source>
</evidence>
<evidence type="ECO:0000313" key="10">
    <source>
        <dbReference type="EMBL" id="KAF7349282.1"/>
    </source>
</evidence>
<dbReference type="GO" id="GO:0020037">
    <property type="term" value="F:heme binding"/>
    <property type="evidence" value="ECO:0007669"/>
    <property type="project" value="InterPro"/>
</dbReference>
<dbReference type="EMBL" id="JACAZH010000016">
    <property type="protein sequence ID" value="KAF7349282.1"/>
    <property type="molecule type" value="Genomic_DNA"/>
</dbReference>
<name>A0A8H6XZT8_9AGAR</name>
<comment type="cofactor">
    <cofactor evidence="1 9">
        <name>heme</name>
        <dbReference type="ChEBI" id="CHEBI:30413"/>
    </cofactor>
</comment>
<keyword evidence="11" id="KW-1185">Reference proteome</keyword>
<dbReference type="OrthoDB" id="2789670at2759"/>
<gene>
    <name evidence="10" type="ORF">MSAN_01717700</name>
</gene>
<keyword evidence="5 9" id="KW-0479">Metal-binding</keyword>
<dbReference type="InterPro" id="IPR002401">
    <property type="entry name" value="Cyt_P450_E_grp-I"/>
</dbReference>
<dbReference type="GO" id="GO:0016705">
    <property type="term" value="F:oxidoreductase activity, acting on paired donors, with incorporation or reduction of molecular oxygen"/>
    <property type="evidence" value="ECO:0007669"/>
    <property type="project" value="InterPro"/>
</dbReference>
<keyword evidence="4 9" id="KW-0349">Heme</keyword>
<dbReference type="AlphaFoldDB" id="A0A8H6XZT8"/>
<accession>A0A8H6XZT8</accession>
<organism evidence="10 11">
    <name type="scientific">Mycena sanguinolenta</name>
    <dbReference type="NCBI Taxonomy" id="230812"/>
    <lineage>
        <taxon>Eukaryota</taxon>
        <taxon>Fungi</taxon>
        <taxon>Dikarya</taxon>
        <taxon>Basidiomycota</taxon>
        <taxon>Agaricomycotina</taxon>
        <taxon>Agaricomycetes</taxon>
        <taxon>Agaricomycetidae</taxon>
        <taxon>Agaricales</taxon>
        <taxon>Marasmiineae</taxon>
        <taxon>Mycenaceae</taxon>
        <taxon>Mycena</taxon>
    </lineage>
</organism>
<dbReference type="PANTHER" id="PTHR46300:SF7">
    <property type="entry name" value="P450, PUTATIVE (EUROFUNG)-RELATED"/>
    <property type="match status" value="1"/>
</dbReference>
<evidence type="ECO:0000256" key="6">
    <source>
        <dbReference type="ARBA" id="ARBA00023002"/>
    </source>
</evidence>
<dbReference type="GO" id="GO:0005506">
    <property type="term" value="F:iron ion binding"/>
    <property type="evidence" value="ECO:0007669"/>
    <property type="project" value="InterPro"/>
</dbReference>
<dbReference type="SUPFAM" id="SSF48264">
    <property type="entry name" value="Cytochrome P450"/>
    <property type="match status" value="1"/>
</dbReference>
<evidence type="ECO:0000256" key="5">
    <source>
        <dbReference type="ARBA" id="ARBA00022723"/>
    </source>
</evidence>
<keyword evidence="8" id="KW-0503">Monooxygenase</keyword>
<evidence type="ECO:0000256" key="9">
    <source>
        <dbReference type="PIRSR" id="PIRSR602401-1"/>
    </source>
</evidence>
<dbReference type="Gene3D" id="1.10.630.10">
    <property type="entry name" value="Cytochrome P450"/>
    <property type="match status" value="1"/>
</dbReference>
<evidence type="ECO:0000256" key="3">
    <source>
        <dbReference type="ARBA" id="ARBA00010617"/>
    </source>
</evidence>
<dbReference type="PANTHER" id="PTHR46300">
    <property type="entry name" value="P450, PUTATIVE (EUROFUNG)-RELATED-RELATED"/>
    <property type="match status" value="1"/>
</dbReference>